<dbReference type="Proteomes" id="UP000193144">
    <property type="component" value="Unassembled WGS sequence"/>
</dbReference>
<dbReference type="AlphaFoldDB" id="A0A1Y1YVU2"/>
<evidence type="ECO:0000313" key="2">
    <source>
        <dbReference type="Proteomes" id="UP000193144"/>
    </source>
</evidence>
<keyword evidence="2" id="KW-1185">Reference proteome</keyword>
<comment type="caution">
    <text evidence="1">The sequence shown here is derived from an EMBL/GenBank/DDBJ whole genome shotgun (WGS) entry which is preliminary data.</text>
</comment>
<protein>
    <submittedName>
        <fullName evidence="1">Uncharacterized protein</fullName>
    </submittedName>
</protein>
<accession>A0A1Y1YVU2</accession>
<organism evidence="1 2">
    <name type="scientific">Clohesyomyces aquaticus</name>
    <dbReference type="NCBI Taxonomy" id="1231657"/>
    <lineage>
        <taxon>Eukaryota</taxon>
        <taxon>Fungi</taxon>
        <taxon>Dikarya</taxon>
        <taxon>Ascomycota</taxon>
        <taxon>Pezizomycotina</taxon>
        <taxon>Dothideomycetes</taxon>
        <taxon>Pleosporomycetidae</taxon>
        <taxon>Pleosporales</taxon>
        <taxon>Lindgomycetaceae</taxon>
        <taxon>Clohesyomyces</taxon>
    </lineage>
</organism>
<proteinExistence type="predicted"/>
<gene>
    <name evidence="1" type="ORF">BCR34DRAFT_89281</name>
</gene>
<sequence>MMALSKIGRPGLLQFTFLSSDIGNRLSTSHGQNPGHRNKAHRISELPNAHPTHPLRVLHTVLVPGSFSSASGHSKFHHPGCRSSAPLSHSYPVFMILTTDRNHTHSSGRNSLLHPALTLCSIPLRLCTPEARTFLMALSSSCSGSSTELGPGCSVS</sequence>
<reference evidence="1 2" key="1">
    <citation type="submission" date="2016-07" db="EMBL/GenBank/DDBJ databases">
        <title>Pervasive Adenine N6-methylation of Active Genes in Fungi.</title>
        <authorList>
            <consortium name="DOE Joint Genome Institute"/>
            <person name="Mondo S.J."/>
            <person name="Dannebaum R.O."/>
            <person name="Kuo R.C."/>
            <person name="Labutti K."/>
            <person name="Haridas S."/>
            <person name="Kuo A."/>
            <person name="Salamov A."/>
            <person name="Ahrendt S.R."/>
            <person name="Lipzen A."/>
            <person name="Sullivan W."/>
            <person name="Andreopoulos W.B."/>
            <person name="Clum A."/>
            <person name="Lindquist E."/>
            <person name="Daum C."/>
            <person name="Ramamoorthy G.K."/>
            <person name="Gryganskyi A."/>
            <person name="Culley D."/>
            <person name="Magnuson J.K."/>
            <person name="James T.Y."/>
            <person name="O'Malley M.A."/>
            <person name="Stajich J.E."/>
            <person name="Spatafora J.W."/>
            <person name="Visel A."/>
            <person name="Grigoriev I.V."/>
        </authorList>
    </citation>
    <scope>NUCLEOTIDE SEQUENCE [LARGE SCALE GENOMIC DNA]</scope>
    <source>
        <strain evidence="1 2">CBS 115471</strain>
    </source>
</reference>
<evidence type="ECO:0000313" key="1">
    <source>
        <dbReference type="EMBL" id="ORY02056.1"/>
    </source>
</evidence>
<name>A0A1Y1YVU2_9PLEO</name>
<dbReference type="EMBL" id="MCFA01000162">
    <property type="protein sequence ID" value="ORY02056.1"/>
    <property type="molecule type" value="Genomic_DNA"/>
</dbReference>